<evidence type="ECO:0000256" key="1">
    <source>
        <dbReference type="ARBA" id="ARBA00006484"/>
    </source>
</evidence>
<dbReference type="EMBL" id="PNBA02000001">
    <property type="protein sequence ID" value="KAG6435732.1"/>
    <property type="molecule type" value="Genomic_DNA"/>
</dbReference>
<dbReference type="PANTHER" id="PTHR43490">
    <property type="entry name" value="(+)-NEOMENTHOL DEHYDROGENASE"/>
    <property type="match status" value="1"/>
</dbReference>
<protein>
    <recommendedName>
        <fullName evidence="7">(+)-neomenthol dehydrogenase</fullName>
    </recommendedName>
</protein>
<evidence type="ECO:0000256" key="2">
    <source>
        <dbReference type="ARBA" id="ARBA00022857"/>
    </source>
</evidence>
<dbReference type="AlphaFoldDB" id="A0A8X9AB40"/>
<keyword evidence="6" id="KW-1185">Reference proteome</keyword>
<evidence type="ECO:0008006" key="7">
    <source>
        <dbReference type="Google" id="ProtNLM"/>
    </source>
</evidence>
<keyword evidence="2" id="KW-0521">NADP</keyword>
<comment type="caution">
    <text evidence="5">The sequence shown here is derived from an EMBL/GenBank/DDBJ whole genome shotgun (WGS) entry which is preliminary data.</text>
</comment>
<evidence type="ECO:0000313" key="5">
    <source>
        <dbReference type="EMBL" id="KAG6435732.1"/>
    </source>
</evidence>
<keyword evidence="3" id="KW-0560">Oxidoreductase</keyword>
<dbReference type="PRINTS" id="PR00080">
    <property type="entry name" value="SDRFAMILY"/>
</dbReference>
<gene>
    <name evidence="5" type="ORF">SASPL_100607</name>
</gene>
<dbReference type="PANTHER" id="PTHR43490:SF98">
    <property type="entry name" value="OS02G0640600 PROTEIN"/>
    <property type="match status" value="1"/>
</dbReference>
<proteinExistence type="inferred from homology"/>
<dbReference type="PRINTS" id="PR00081">
    <property type="entry name" value="GDHRDH"/>
</dbReference>
<accession>A0A8X9AB40</accession>
<dbReference type="InterPro" id="IPR036291">
    <property type="entry name" value="NAD(P)-bd_dom_sf"/>
</dbReference>
<sequence length="323" mass="35353">MADADDHPSPRRYALVSGANRGIGLEICRQLASKGMVVILAARDEKRGLEARESLKELGNVVFHQLDVADAASVAAVADFVRSEFGRLDILVNNAASLGLKIDGDVLVLHEQFEADVASVSSGEVILHFIFMSILQLQELVHPKAKGTLMETLEWAQECVNTNYYGLKRVTEALIPLLQLSESPTIVNVSSTLGSLVLQPNEWVKGVLSSVDGLKEERIDEVVQEYLKNFKEGSLRENKWPLHISAYKVSKAAVNAYTRLMAKKHKAFYINSVCPGYTRTELTYNLGLLTDTEGAEAPVKLALAPEGGPSGSIFRQAEVLSLF</sequence>
<organism evidence="5">
    <name type="scientific">Salvia splendens</name>
    <name type="common">Scarlet sage</name>
    <dbReference type="NCBI Taxonomy" id="180675"/>
    <lineage>
        <taxon>Eukaryota</taxon>
        <taxon>Viridiplantae</taxon>
        <taxon>Streptophyta</taxon>
        <taxon>Embryophyta</taxon>
        <taxon>Tracheophyta</taxon>
        <taxon>Spermatophyta</taxon>
        <taxon>Magnoliopsida</taxon>
        <taxon>eudicotyledons</taxon>
        <taxon>Gunneridae</taxon>
        <taxon>Pentapetalae</taxon>
        <taxon>asterids</taxon>
        <taxon>lamiids</taxon>
        <taxon>Lamiales</taxon>
        <taxon>Lamiaceae</taxon>
        <taxon>Nepetoideae</taxon>
        <taxon>Mentheae</taxon>
        <taxon>Salviinae</taxon>
        <taxon>Salvia</taxon>
        <taxon>Salvia subgen. Calosphace</taxon>
        <taxon>core Calosphace</taxon>
    </lineage>
</organism>
<dbReference type="GO" id="GO:0016491">
    <property type="term" value="F:oxidoreductase activity"/>
    <property type="evidence" value="ECO:0007669"/>
    <property type="project" value="UniProtKB-KW"/>
</dbReference>
<dbReference type="GO" id="GO:0016020">
    <property type="term" value="C:membrane"/>
    <property type="evidence" value="ECO:0007669"/>
    <property type="project" value="TreeGrafter"/>
</dbReference>
<reference evidence="5" key="2">
    <citation type="submission" date="2020-08" db="EMBL/GenBank/DDBJ databases">
        <title>Plant Genome Project.</title>
        <authorList>
            <person name="Zhang R.-G."/>
        </authorList>
    </citation>
    <scope>NUCLEOTIDE SEQUENCE</scope>
    <source>
        <strain evidence="5">Huo1</strain>
        <tissue evidence="5">Leaf</tissue>
    </source>
</reference>
<dbReference type="InterPro" id="IPR002347">
    <property type="entry name" value="SDR_fam"/>
</dbReference>
<evidence type="ECO:0000256" key="4">
    <source>
        <dbReference type="RuleBase" id="RU000363"/>
    </source>
</evidence>
<dbReference type="SUPFAM" id="SSF51735">
    <property type="entry name" value="NAD(P)-binding Rossmann-fold domains"/>
    <property type="match status" value="1"/>
</dbReference>
<dbReference type="Pfam" id="PF00106">
    <property type="entry name" value="adh_short"/>
    <property type="match status" value="2"/>
</dbReference>
<dbReference type="Proteomes" id="UP000298416">
    <property type="component" value="Unassembled WGS sequence"/>
</dbReference>
<evidence type="ECO:0000256" key="3">
    <source>
        <dbReference type="ARBA" id="ARBA00023002"/>
    </source>
</evidence>
<comment type="similarity">
    <text evidence="1 4">Belongs to the short-chain dehydrogenases/reductases (SDR) family.</text>
</comment>
<dbReference type="Gene3D" id="3.40.50.720">
    <property type="entry name" value="NAD(P)-binding Rossmann-like Domain"/>
    <property type="match status" value="1"/>
</dbReference>
<reference evidence="5" key="1">
    <citation type="submission" date="2018-01" db="EMBL/GenBank/DDBJ databases">
        <authorList>
            <person name="Mao J.F."/>
        </authorList>
    </citation>
    <scope>NUCLEOTIDE SEQUENCE</scope>
    <source>
        <strain evidence="5">Huo1</strain>
        <tissue evidence="5">Leaf</tissue>
    </source>
</reference>
<name>A0A8X9AB40_SALSN</name>
<evidence type="ECO:0000313" key="6">
    <source>
        <dbReference type="Proteomes" id="UP000298416"/>
    </source>
</evidence>